<dbReference type="GO" id="GO:0050114">
    <property type="term" value="F:myo-inosose-2 dehydratase activity"/>
    <property type="evidence" value="ECO:0007669"/>
    <property type="project" value="UniProtKB-EC"/>
</dbReference>
<evidence type="ECO:0000259" key="1">
    <source>
        <dbReference type="Pfam" id="PF01261"/>
    </source>
</evidence>
<keyword evidence="2" id="KW-0456">Lyase</keyword>
<feature type="domain" description="Xylose isomerase-like TIM barrel" evidence="1">
    <location>
        <begin position="31"/>
        <end position="287"/>
    </location>
</feature>
<dbReference type="Pfam" id="PF01261">
    <property type="entry name" value="AP_endonuc_2"/>
    <property type="match status" value="1"/>
</dbReference>
<evidence type="ECO:0000313" key="2">
    <source>
        <dbReference type="EMBL" id="MXY34250.1"/>
    </source>
</evidence>
<dbReference type="InterPro" id="IPR030823">
    <property type="entry name" value="IolE/MocC"/>
</dbReference>
<dbReference type="Gene3D" id="3.20.20.150">
    <property type="entry name" value="Divalent-metal-dependent TIM barrel enzymes"/>
    <property type="match status" value="1"/>
</dbReference>
<gene>
    <name evidence="2" type="primary">iolE</name>
    <name evidence="2" type="ORF">F4Y60_09210</name>
</gene>
<organism evidence="2">
    <name type="scientific">Boseongicola sp. SB0664_bin_43</name>
    <dbReference type="NCBI Taxonomy" id="2604844"/>
    <lineage>
        <taxon>Bacteria</taxon>
        <taxon>Pseudomonadati</taxon>
        <taxon>Pseudomonadota</taxon>
        <taxon>Alphaproteobacteria</taxon>
        <taxon>Rhodobacterales</taxon>
        <taxon>Paracoccaceae</taxon>
        <taxon>Boseongicola</taxon>
    </lineage>
</organism>
<dbReference type="NCBIfam" id="TIGR04379">
    <property type="entry name" value="myo_inos_iolE"/>
    <property type="match status" value="1"/>
</dbReference>
<reference evidence="2" key="1">
    <citation type="submission" date="2019-09" db="EMBL/GenBank/DDBJ databases">
        <title>Characterisation of the sponge microbiome using genome-centric metagenomics.</title>
        <authorList>
            <person name="Engelberts J.P."/>
            <person name="Robbins S.J."/>
            <person name="De Goeij J.M."/>
            <person name="Aranda M."/>
            <person name="Bell S.C."/>
            <person name="Webster N.S."/>
        </authorList>
    </citation>
    <scope>NUCLEOTIDE SEQUENCE</scope>
    <source>
        <strain evidence="2">SB0664_bin_43</strain>
    </source>
</reference>
<dbReference type="EMBL" id="VXRY01000367">
    <property type="protein sequence ID" value="MXY34250.1"/>
    <property type="molecule type" value="Genomic_DNA"/>
</dbReference>
<name>A0A6B0Y3H4_9RHOB</name>
<sequence length="307" mass="33771">MNKVQLGVSPLSWTNEAILELGDDISYETCIAEAAQAGFTGIELGRKFPKQPETVIATLARFGLEPVTSWYSGFLAERPVEDEWPEALPMIRHLAALGCRVMVYGECAAGPVGGSAAAISQTPPLDGLDLQAYARRVTHFASRASESGLQLVYHPHVMMPVETVDEIDRFMSAAGEPLRLLLDTGHVAMAGGDYRVVMERWWSRIAHIHLKDIRRSVRDTLDPHRQTLDEAVHEGVFTVPGDGDLDYGPLISRIAELGYDGWLVIEAEQDPVKAPPLAMAKTGFSHISELLERHAIPFDRNPNHDCG</sequence>
<comment type="caution">
    <text evidence="2">The sequence shown here is derived from an EMBL/GenBank/DDBJ whole genome shotgun (WGS) entry which is preliminary data.</text>
</comment>
<protein>
    <submittedName>
        <fullName evidence="2">Myo-inosose-2 dehydratase</fullName>
        <ecNumber evidence="2">4.2.1.44</ecNumber>
    </submittedName>
</protein>
<dbReference type="AlphaFoldDB" id="A0A6B0Y3H4"/>
<accession>A0A6B0Y3H4</accession>
<dbReference type="InterPro" id="IPR013022">
    <property type="entry name" value="Xyl_isomerase-like_TIM-brl"/>
</dbReference>
<dbReference type="InterPro" id="IPR036237">
    <property type="entry name" value="Xyl_isomerase-like_sf"/>
</dbReference>
<dbReference type="PANTHER" id="PTHR12110:SF41">
    <property type="entry name" value="INOSOSE DEHYDRATASE"/>
    <property type="match status" value="1"/>
</dbReference>
<proteinExistence type="predicted"/>
<dbReference type="InterPro" id="IPR050312">
    <property type="entry name" value="IolE/XylAMocC-like"/>
</dbReference>
<dbReference type="PANTHER" id="PTHR12110">
    <property type="entry name" value="HYDROXYPYRUVATE ISOMERASE"/>
    <property type="match status" value="1"/>
</dbReference>
<dbReference type="SUPFAM" id="SSF51658">
    <property type="entry name" value="Xylose isomerase-like"/>
    <property type="match status" value="1"/>
</dbReference>
<dbReference type="EC" id="4.2.1.44" evidence="2"/>